<accession>I1BYE5</accession>
<dbReference type="EMBL" id="CH476735">
    <property type="protein sequence ID" value="EIE81225.1"/>
    <property type="molecule type" value="Genomic_DNA"/>
</dbReference>
<dbReference type="PANTHER" id="PTHR47163">
    <property type="entry name" value="DDE_TNP_IS1595 DOMAIN-CONTAINING PROTEIN"/>
    <property type="match status" value="1"/>
</dbReference>
<evidence type="ECO:0000313" key="3">
    <source>
        <dbReference type="EMBL" id="EIE81225.1"/>
    </source>
</evidence>
<dbReference type="Pfam" id="PF12762">
    <property type="entry name" value="DDE_Tnp_IS1595"/>
    <property type="match status" value="1"/>
</dbReference>
<dbReference type="GeneID" id="93612901"/>
<evidence type="ECO:0000256" key="1">
    <source>
        <dbReference type="SAM" id="MobiDB-lite"/>
    </source>
</evidence>
<dbReference type="STRING" id="246409.I1BYE5"/>
<dbReference type="SMART" id="SM01126">
    <property type="entry name" value="DDE_Tnp_IS1595"/>
    <property type="match status" value="1"/>
</dbReference>
<dbReference type="AlphaFoldDB" id="I1BYE5"/>
<proteinExistence type="predicted"/>
<feature type="domain" description="ISXO2-like transposase" evidence="2">
    <location>
        <begin position="30"/>
        <end position="158"/>
    </location>
</feature>
<evidence type="ECO:0000313" key="4">
    <source>
        <dbReference type="Proteomes" id="UP000009138"/>
    </source>
</evidence>
<dbReference type="InterPro" id="IPR024445">
    <property type="entry name" value="Tnp_ISXO2-like"/>
</dbReference>
<keyword evidence="4" id="KW-1185">Reference proteome</keyword>
<sequence length="212" mass="23202">MTGLSLPTVRNIVKDVYQVMEADLRIEDVQVGGVDSAGQPIVVEIDESKFGKRKYNKGKRVDGVWVVGGVERTPERKVFLLTVPNRNQNTLKLIIDTFVKDGSHVMVDCWKGYKGIDSDPSRSLIVQTVNHSKTFRDPKTGACTNTIEVSFTRAGIANQGPLVSLLTTVLEDATGDQGDEEPFIFISDEDPNSESDGNDTSAPTTPTIQAFK</sequence>
<dbReference type="InterPro" id="IPR053164">
    <property type="entry name" value="IS1016-like_transposase"/>
</dbReference>
<name>I1BYE5_RHIO9</name>
<feature type="compositionally biased region" description="Acidic residues" evidence="1">
    <location>
        <begin position="176"/>
        <end position="197"/>
    </location>
</feature>
<dbReference type="VEuPathDB" id="FungiDB:RO3G_05930"/>
<reference evidence="3 4" key="1">
    <citation type="journal article" date="2009" name="PLoS Genet.">
        <title>Genomic analysis of the basal lineage fungus Rhizopus oryzae reveals a whole-genome duplication.</title>
        <authorList>
            <person name="Ma L.-J."/>
            <person name="Ibrahim A.S."/>
            <person name="Skory C."/>
            <person name="Grabherr M.G."/>
            <person name="Burger G."/>
            <person name="Butler M."/>
            <person name="Elias M."/>
            <person name="Idnurm A."/>
            <person name="Lang B.F."/>
            <person name="Sone T."/>
            <person name="Abe A."/>
            <person name="Calvo S.E."/>
            <person name="Corrochano L.M."/>
            <person name="Engels R."/>
            <person name="Fu J."/>
            <person name="Hansberg W."/>
            <person name="Kim J.-M."/>
            <person name="Kodira C.D."/>
            <person name="Koehrsen M.J."/>
            <person name="Liu B."/>
            <person name="Miranda-Saavedra D."/>
            <person name="O'Leary S."/>
            <person name="Ortiz-Castellanos L."/>
            <person name="Poulter R."/>
            <person name="Rodriguez-Romero J."/>
            <person name="Ruiz-Herrera J."/>
            <person name="Shen Y.-Q."/>
            <person name="Zeng Q."/>
            <person name="Galagan J."/>
            <person name="Birren B.W."/>
            <person name="Cuomo C.A."/>
            <person name="Wickes B.L."/>
        </authorList>
    </citation>
    <scope>NUCLEOTIDE SEQUENCE [LARGE SCALE GENOMIC DNA]</scope>
    <source>
        <strain evidence="4">RA 99-880 / ATCC MYA-4621 / FGSC 9543 / NRRL 43880</strain>
    </source>
</reference>
<dbReference type="PANTHER" id="PTHR47163:SF2">
    <property type="entry name" value="SI:DKEY-17M8.2"/>
    <property type="match status" value="1"/>
</dbReference>
<dbReference type="eggNOG" id="ENOG502S2X3">
    <property type="taxonomic scope" value="Eukaryota"/>
</dbReference>
<feature type="compositionally biased region" description="Polar residues" evidence="1">
    <location>
        <begin position="198"/>
        <end position="212"/>
    </location>
</feature>
<protein>
    <recommendedName>
        <fullName evidence="2">ISXO2-like transposase domain-containing protein</fullName>
    </recommendedName>
</protein>
<evidence type="ECO:0000259" key="2">
    <source>
        <dbReference type="SMART" id="SM01126"/>
    </source>
</evidence>
<organism evidence="3 4">
    <name type="scientific">Rhizopus delemar (strain RA 99-880 / ATCC MYA-4621 / FGSC 9543 / NRRL 43880)</name>
    <name type="common">Mucormycosis agent</name>
    <name type="synonym">Rhizopus arrhizus var. delemar</name>
    <dbReference type="NCBI Taxonomy" id="246409"/>
    <lineage>
        <taxon>Eukaryota</taxon>
        <taxon>Fungi</taxon>
        <taxon>Fungi incertae sedis</taxon>
        <taxon>Mucoromycota</taxon>
        <taxon>Mucoromycotina</taxon>
        <taxon>Mucoromycetes</taxon>
        <taxon>Mucorales</taxon>
        <taxon>Mucorineae</taxon>
        <taxon>Rhizopodaceae</taxon>
        <taxon>Rhizopus</taxon>
    </lineage>
</organism>
<dbReference type="RefSeq" id="XP_067516621.1">
    <property type="nucleotide sequence ID" value="XM_067660520.1"/>
</dbReference>
<dbReference type="Proteomes" id="UP000009138">
    <property type="component" value="Unassembled WGS sequence"/>
</dbReference>
<gene>
    <name evidence="3" type="ORF">RO3G_05930</name>
</gene>
<dbReference type="InParanoid" id="I1BYE5"/>
<feature type="region of interest" description="Disordered" evidence="1">
    <location>
        <begin position="176"/>
        <end position="212"/>
    </location>
</feature>